<evidence type="ECO:0000313" key="1">
    <source>
        <dbReference type="EMBL" id="AHN83696.1"/>
    </source>
</evidence>
<dbReference type="Proteomes" id="UP000026907">
    <property type="component" value="Segment"/>
</dbReference>
<name>A0A023MH26_9CAUD</name>
<dbReference type="KEGG" id="vg:19486833"/>
<protein>
    <submittedName>
        <fullName evidence="1">Uncharacterized protein</fullName>
    </submittedName>
</protein>
<accession>A0A023MH26</accession>
<keyword evidence="2" id="KW-1185">Reference proteome</keyword>
<organism evidence="1 2">
    <name type="scientific">Escherichia phage FFH2</name>
    <dbReference type="NCBI Taxonomy" id="1446490"/>
    <lineage>
        <taxon>Viruses</taxon>
        <taxon>Duplodnaviria</taxon>
        <taxon>Heunggongvirae</taxon>
        <taxon>Uroviricota</taxon>
        <taxon>Caudoviricetes</taxon>
        <taxon>Vequintavirinae</taxon>
        <taxon>Vequintavirus</taxon>
        <taxon>Vequintavirus PDX</taxon>
        <taxon>Vequintavirus FFH2</taxon>
    </lineage>
</organism>
<dbReference type="EMBL" id="KJ190158">
    <property type="protein sequence ID" value="AHN83696.1"/>
    <property type="molecule type" value="Genomic_DNA"/>
</dbReference>
<proteinExistence type="predicted"/>
<dbReference type="RefSeq" id="YP_009031017.1">
    <property type="nucleotide sequence ID" value="NC_024134.1"/>
</dbReference>
<dbReference type="GeneID" id="19486833"/>
<evidence type="ECO:0000313" key="2">
    <source>
        <dbReference type="Proteomes" id="UP000026907"/>
    </source>
</evidence>
<sequence length="38" mass="4488">MSTGIYKICKCGCRCNLRWCKALDDFIWHCPKCDAEYL</sequence>
<reference evidence="1 2" key="1">
    <citation type="journal article" date="2014" name="Genome Announc.">
        <title>Complete Genome Sequences of Two Escherichia coli O157:H7 Phages Effective in Limiting Contamination of Food Products.</title>
        <authorList>
            <person name="Hong Y."/>
            <person name="Pan Y."/>
            <person name="Harman N.J."/>
            <person name="Ebner P.D."/>
        </authorList>
    </citation>
    <scope>NUCLEOTIDE SEQUENCE [LARGE SCALE GENOMIC DNA]</scope>
</reference>